<protein>
    <submittedName>
        <fullName evidence="2">Uncharacterized protein</fullName>
    </submittedName>
</protein>
<name>A0A0E0IS93_ORYNI</name>
<organism evidence="2">
    <name type="scientific">Oryza nivara</name>
    <name type="common">Indian wild rice</name>
    <name type="synonym">Oryza sativa f. spontanea</name>
    <dbReference type="NCBI Taxonomy" id="4536"/>
    <lineage>
        <taxon>Eukaryota</taxon>
        <taxon>Viridiplantae</taxon>
        <taxon>Streptophyta</taxon>
        <taxon>Embryophyta</taxon>
        <taxon>Tracheophyta</taxon>
        <taxon>Spermatophyta</taxon>
        <taxon>Magnoliopsida</taxon>
        <taxon>Liliopsida</taxon>
        <taxon>Poales</taxon>
        <taxon>Poaceae</taxon>
        <taxon>BOP clade</taxon>
        <taxon>Oryzoideae</taxon>
        <taxon>Oryzeae</taxon>
        <taxon>Oryzinae</taxon>
        <taxon>Oryza</taxon>
    </lineage>
</organism>
<feature type="region of interest" description="Disordered" evidence="1">
    <location>
        <begin position="1"/>
        <end position="30"/>
    </location>
</feature>
<dbReference type="Gramene" id="ONIVA10G09740.1">
    <property type="protein sequence ID" value="ONIVA10G09740.1"/>
    <property type="gene ID" value="ONIVA10G09740"/>
</dbReference>
<evidence type="ECO:0000256" key="1">
    <source>
        <dbReference type="SAM" id="MobiDB-lite"/>
    </source>
</evidence>
<sequence length="137" mass="14993">MRRRRRRKDRGDVGVGGESAAQHETVEDAGGEGIMAGAAAAAAKGSRYKLHGKKSKVDNQPQIKEIHDKCGTINTCKTNADTKLHGGKNCIYQEVQNLHCVRFETFILKKFDGTVGVPILRSKRVPPSEEDSDAMES</sequence>
<dbReference type="OMA" id="NCIYQEV"/>
<dbReference type="AlphaFoldDB" id="A0A0E0IS93"/>
<dbReference type="EnsemblPlants" id="ONIVA10G09740.1">
    <property type="protein sequence ID" value="ONIVA10G09740.1"/>
    <property type="gene ID" value="ONIVA10G09740"/>
</dbReference>
<accession>A0A0E0IS93</accession>
<keyword evidence="3" id="KW-1185">Reference proteome</keyword>
<reference evidence="2" key="1">
    <citation type="submission" date="2015-04" db="UniProtKB">
        <authorList>
            <consortium name="EnsemblPlants"/>
        </authorList>
    </citation>
    <scope>IDENTIFICATION</scope>
    <source>
        <strain evidence="2">SL10</strain>
    </source>
</reference>
<evidence type="ECO:0000313" key="2">
    <source>
        <dbReference type="EnsemblPlants" id="ONIVA10G09740.1"/>
    </source>
</evidence>
<proteinExistence type="predicted"/>
<reference evidence="2" key="2">
    <citation type="submission" date="2018-04" db="EMBL/GenBank/DDBJ databases">
        <title>OnivRS2 (Oryza nivara Reference Sequence Version 2).</title>
        <authorList>
            <person name="Zhang J."/>
            <person name="Kudrna D."/>
            <person name="Lee S."/>
            <person name="Talag J."/>
            <person name="Rajasekar S."/>
            <person name="Welchert J."/>
            <person name="Hsing Y.-I."/>
            <person name="Wing R.A."/>
        </authorList>
    </citation>
    <scope>NUCLEOTIDE SEQUENCE [LARGE SCALE GENOMIC DNA]</scope>
</reference>
<dbReference type="Proteomes" id="UP000006591">
    <property type="component" value="Chromosome 10"/>
</dbReference>
<dbReference type="HOGENOM" id="CLU_154875_0_0_1"/>
<evidence type="ECO:0000313" key="3">
    <source>
        <dbReference type="Proteomes" id="UP000006591"/>
    </source>
</evidence>